<dbReference type="SUPFAM" id="SSF49785">
    <property type="entry name" value="Galactose-binding domain-like"/>
    <property type="match status" value="1"/>
</dbReference>
<accession>A0ABT1QTV3</accession>
<evidence type="ECO:0000313" key="9">
    <source>
        <dbReference type="Proteomes" id="UP001165498"/>
    </source>
</evidence>
<dbReference type="PANTHER" id="PTHR43739">
    <property type="entry name" value="XYLOGLUCANASE (EUROFUNG)"/>
    <property type="match status" value="1"/>
</dbReference>
<dbReference type="Pfam" id="PF01483">
    <property type="entry name" value="P_proprotein"/>
    <property type="match status" value="1"/>
</dbReference>
<protein>
    <submittedName>
        <fullName evidence="8">PKD domain-containing protein</fullName>
    </submittedName>
</protein>
<evidence type="ECO:0000256" key="1">
    <source>
        <dbReference type="ARBA" id="ARBA00001913"/>
    </source>
</evidence>
<dbReference type="CDD" id="cd00146">
    <property type="entry name" value="PKD"/>
    <property type="match status" value="2"/>
</dbReference>
<evidence type="ECO:0000256" key="3">
    <source>
        <dbReference type="ARBA" id="ARBA00022801"/>
    </source>
</evidence>
<feature type="region of interest" description="Disordered" evidence="4">
    <location>
        <begin position="23"/>
        <end position="44"/>
    </location>
</feature>
<sequence>MHVRPALRCHLLSFVAAVSLTTTASAQSDAPGGDRGSKPREESWQIEQRQQWFIRSRGLDQAVNADAERRKAAAELKADVERLAPLQRAAGETWAPLGPSSMNMGNWSMGRVAGRTNAVVPHPTDENTVYFAAAAGGVWKTTNGGSSWTALFDQVGTLPTGALFVEPAAPANVWAGTGDRNGGGCAGYFGQGVYLSSDGGNSWQARNGSGATAMPLSIVNAVAVQPTNANVVLAGGAGSCSSSGTLSGSGLYRSADRGGSWSKTLNGNVEDLIFVPGTATVYAGVAGSGVYKSSDGGASWTAMNSGLSVSGSRLRLAMAPSNTNVLYALQSGSLYRSADGGASWSLRSNTACEGQCSYNLAIDVHPTQPDTILVGSIRTARSTNGGSSFTILHSTWGSSQAVHQDTHVVRYSRSNPDRFWLGTDGGLWRTDNGGSSWVNMNSNLNVTQFYDISVHPTNPDIVFGGAQDNSSSRRSTSAVWDLTFVSGDGFMNAIDPTNPSIVFQTSYPSGGFPSIYRSTSGGGANSFTKLPTTGITSSSSFPWVTPMAVAGNRLFTASNVVYRATTSANPLSWTAISGSLGSAVSVITPVSMGVLVPTYVGTSGGRIYATPDAAVPSVSFTDVTGNYPGGVVSDVAMDPLNAQRVFVTRAGFGAARLYRSTSGGTSWSAVGAGLPNVPANAVAIDPLNTNRIFVGTDVGVYESADGGDNFVAFSTGLPLGLVVTDLEIDDTPHVLSAGTYGRGAWNVTLNSGGNAAPVANFSVATSGLTANFTDTSTDSDGSIAARSWNFGDGGTSTATNPSRTYAAAGTYTVTLTVTDNGGATNTRTSSVTVSGGTNAPPVANFGVVTNGLTANFTDSSSDSDGSIASRSWNFGDGGTSTATNPSRTYAAAGTYSVSLTVTDNGGATNTKTSSVTVTAPPGGNVLQNGVALTGQAGAANSQTFYTMAVPAGASGLKFVTTGGTGDADLYVKFGSAPTTASYDCRSQGSTNAETCTIATAQAGTYHVMVLGYSAYSGLSITGSYTTGGGGTQTYTNTTDYTISDNATVDSPITVSGRSGNAPGNASVTVAIVHTYQGDLKVDLVAPDGTLYNIHNRSGGGTDNLNTTVSLNLSSEPLNGVWKLRVNDNGPGDTGKIDSWSITF</sequence>
<feature type="signal peptide" evidence="5">
    <location>
        <begin position="1"/>
        <end position="26"/>
    </location>
</feature>
<organism evidence="8 9">
    <name type="scientific">Tahibacter harae</name>
    <dbReference type="NCBI Taxonomy" id="2963937"/>
    <lineage>
        <taxon>Bacteria</taxon>
        <taxon>Pseudomonadati</taxon>
        <taxon>Pseudomonadota</taxon>
        <taxon>Gammaproteobacteria</taxon>
        <taxon>Lysobacterales</taxon>
        <taxon>Rhodanobacteraceae</taxon>
        <taxon>Tahibacter</taxon>
    </lineage>
</organism>
<dbReference type="PROSITE" id="PS51829">
    <property type="entry name" value="P_HOMO_B"/>
    <property type="match status" value="1"/>
</dbReference>
<keyword evidence="3" id="KW-0378">Hydrolase</keyword>
<dbReference type="InterPro" id="IPR022409">
    <property type="entry name" value="PKD/Chitinase_dom"/>
</dbReference>
<dbReference type="RefSeq" id="WP_255914892.1">
    <property type="nucleotide sequence ID" value="NZ_JANFQO010000011.1"/>
</dbReference>
<comment type="cofactor">
    <cofactor evidence="1">
        <name>Ca(2+)</name>
        <dbReference type="ChEBI" id="CHEBI:29108"/>
    </cofactor>
</comment>
<dbReference type="PANTHER" id="PTHR43739:SF5">
    <property type="entry name" value="EXO-ALPHA-SIALIDASE"/>
    <property type="match status" value="1"/>
</dbReference>
<dbReference type="Gene3D" id="2.60.120.380">
    <property type="match status" value="1"/>
</dbReference>
<dbReference type="SUPFAM" id="SSF110296">
    <property type="entry name" value="Oligoxyloglucan reducing end-specific cellobiohydrolase"/>
    <property type="match status" value="2"/>
</dbReference>
<keyword evidence="5" id="KW-0732">Signal</keyword>
<comment type="caution">
    <text evidence="8">The sequence shown here is derived from an EMBL/GenBank/DDBJ whole genome shotgun (WGS) entry which is preliminary data.</text>
</comment>
<dbReference type="Gene3D" id="2.130.10.10">
    <property type="entry name" value="YVTN repeat-like/Quinoprotein amine dehydrogenase"/>
    <property type="match status" value="4"/>
</dbReference>
<dbReference type="PROSITE" id="PS50093">
    <property type="entry name" value="PKD"/>
    <property type="match status" value="2"/>
</dbReference>
<dbReference type="InterPro" id="IPR008979">
    <property type="entry name" value="Galactose-bd-like_sf"/>
</dbReference>
<dbReference type="InterPro" id="IPR007280">
    <property type="entry name" value="Peptidase_C_arc/bac"/>
</dbReference>
<dbReference type="InterPro" id="IPR002884">
    <property type="entry name" value="P_dom"/>
</dbReference>
<feature type="chain" id="PRO_5046191640" evidence="5">
    <location>
        <begin position="27"/>
        <end position="1143"/>
    </location>
</feature>
<reference evidence="8" key="1">
    <citation type="submission" date="2022-07" db="EMBL/GenBank/DDBJ databases">
        <title>Tahibacter sp., a new gammaproteobacterium isolated from the silt sample collected at pig farm.</title>
        <authorList>
            <person name="Chen H."/>
        </authorList>
    </citation>
    <scope>NUCLEOTIDE SEQUENCE</scope>
    <source>
        <strain evidence="8">P2K</strain>
    </source>
</reference>
<dbReference type="Pfam" id="PF04151">
    <property type="entry name" value="PPC"/>
    <property type="match status" value="1"/>
</dbReference>
<keyword evidence="9" id="KW-1185">Reference proteome</keyword>
<dbReference type="Gene3D" id="2.60.120.260">
    <property type="entry name" value="Galactose-binding domain-like"/>
    <property type="match status" value="1"/>
</dbReference>
<evidence type="ECO:0000256" key="4">
    <source>
        <dbReference type="SAM" id="MobiDB-lite"/>
    </source>
</evidence>
<dbReference type="InterPro" id="IPR015943">
    <property type="entry name" value="WD40/YVTN_repeat-like_dom_sf"/>
</dbReference>
<feature type="domain" description="PKD" evidence="6">
    <location>
        <begin position="837"/>
        <end position="924"/>
    </location>
</feature>
<evidence type="ECO:0000259" key="6">
    <source>
        <dbReference type="PROSITE" id="PS50093"/>
    </source>
</evidence>
<dbReference type="Proteomes" id="UP001165498">
    <property type="component" value="Unassembled WGS sequence"/>
</dbReference>
<dbReference type="SUPFAM" id="SSF49299">
    <property type="entry name" value="PKD domain"/>
    <property type="match status" value="2"/>
</dbReference>
<dbReference type="Pfam" id="PF18911">
    <property type="entry name" value="PKD_4"/>
    <property type="match status" value="2"/>
</dbReference>
<keyword evidence="2" id="KW-0645">Protease</keyword>
<evidence type="ECO:0000256" key="2">
    <source>
        <dbReference type="ARBA" id="ARBA00022670"/>
    </source>
</evidence>
<name>A0ABT1QTV3_9GAMM</name>
<evidence type="ECO:0000313" key="8">
    <source>
        <dbReference type="EMBL" id="MCQ4165702.1"/>
    </source>
</evidence>
<dbReference type="InterPro" id="IPR035986">
    <property type="entry name" value="PKD_dom_sf"/>
</dbReference>
<dbReference type="Gene3D" id="2.60.40.10">
    <property type="entry name" value="Immunoglobulins"/>
    <property type="match status" value="2"/>
</dbReference>
<dbReference type="InterPro" id="IPR052025">
    <property type="entry name" value="Xyloglucanase_GH74"/>
</dbReference>
<evidence type="ECO:0000259" key="7">
    <source>
        <dbReference type="PROSITE" id="PS51829"/>
    </source>
</evidence>
<feature type="domain" description="PKD" evidence="6">
    <location>
        <begin position="753"/>
        <end position="833"/>
    </location>
</feature>
<dbReference type="InterPro" id="IPR013783">
    <property type="entry name" value="Ig-like_fold"/>
</dbReference>
<gene>
    <name evidence="8" type="ORF">NM961_13360</name>
</gene>
<evidence type="ECO:0000256" key="5">
    <source>
        <dbReference type="SAM" id="SignalP"/>
    </source>
</evidence>
<dbReference type="EMBL" id="JANFQO010000011">
    <property type="protein sequence ID" value="MCQ4165702.1"/>
    <property type="molecule type" value="Genomic_DNA"/>
</dbReference>
<proteinExistence type="predicted"/>
<feature type="domain" description="P/Homo B" evidence="7">
    <location>
        <begin position="1029"/>
        <end position="1143"/>
    </location>
</feature>
<dbReference type="SMART" id="SM00089">
    <property type="entry name" value="PKD"/>
    <property type="match status" value="2"/>
</dbReference>
<dbReference type="InterPro" id="IPR000601">
    <property type="entry name" value="PKD_dom"/>
</dbReference>